<evidence type="ECO:0000313" key="1">
    <source>
        <dbReference type="EMBL" id="TQM89598.1"/>
    </source>
</evidence>
<dbReference type="Pfam" id="PF07015">
    <property type="entry name" value="VirC1"/>
    <property type="match status" value="1"/>
</dbReference>
<dbReference type="CDD" id="cd02042">
    <property type="entry name" value="ParAB_family"/>
    <property type="match status" value="1"/>
</dbReference>
<dbReference type="PANTHER" id="PTHR13696:SF96">
    <property type="entry name" value="COBQ_COBB_MIND_PARA NUCLEOTIDE BINDING DOMAIN-CONTAINING PROTEIN"/>
    <property type="match status" value="1"/>
</dbReference>
<dbReference type="InterPro" id="IPR027417">
    <property type="entry name" value="P-loop_NTPase"/>
</dbReference>
<dbReference type="RefSeq" id="WP_170207301.1">
    <property type="nucleotide sequence ID" value="NZ_VFPT01000006.1"/>
</dbReference>
<name>A0A543K3E2_9RHOB</name>
<dbReference type="InterPro" id="IPR050678">
    <property type="entry name" value="DNA_Partitioning_ATPase"/>
</dbReference>
<protein>
    <submittedName>
        <fullName evidence="1">Chromosome partitioning protein</fullName>
    </submittedName>
</protein>
<dbReference type="PANTHER" id="PTHR13696">
    <property type="entry name" value="P-LOOP CONTAINING NUCLEOSIDE TRIPHOSPHATE HYDROLASE"/>
    <property type="match status" value="1"/>
</dbReference>
<comment type="caution">
    <text evidence="1">The sequence shown here is derived from an EMBL/GenBank/DDBJ whole genome shotgun (WGS) entry which is preliminary data.</text>
</comment>
<gene>
    <name evidence="1" type="ORF">BD293_4622</name>
</gene>
<reference evidence="1 2" key="1">
    <citation type="submission" date="2019-06" db="EMBL/GenBank/DDBJ databases">
        <title>Genomic Encyclopedia of Archaeal and Bacterial Type Strains, Phase II (KMG-II): from individual species to whole genera.</title>
        <authorList>
            <person name="Goeker M."/>
        </authorList>
    </citation>
    <scope>NUCLEOTIDE SEQUENCE [LARGE SCALE GENOMIC DNA]</scope>
    <source>
        <strain evidence="1 2">DSM 18423</strain>
    </source>
</reference>
<dbReference type="AlphaFoldDB" id="A0A543K3E2"/>
<accession>A0A543K3E2</accession>
<keyword evidence="2" id="KW-1185">Reference proteome</keyword>
<dbReference type="Gene3D" id="3.40.50.300">
    <property type="entry name" value="P-loop containing nucleotide triphosphate hydrolases"/>
    <property type="match status" value="1"/>
</dbReference>
<dbReference type="EMBL" id="VFPT01000006">
    <property type="protein sequence ID" value="TQM89598.1"/>
    <property type="molecule type" value="Genomic_DNA"/>
</dbReference>
<evidence type="ECO:0000313" key="2">
    <source>
        <dbReference type="Proteomes" id="UP000320582"/>
    </source>
</evidence>
<dbReference type="SUPFAM" id="SSF52540">
    <property type="entry name" value="P-loop containing nucleoside triphosphate hydrolases"/>
    <property type="match status" value="1"/>
</dbReference>
<sequence>MAEQTADPIVLAVIGIKGGSGKTTLCSALASAITDMGKSVLLIDTDDQRSLSGWAQDAEAAGNGSEFMTCKVAPDSDHLDAAIDDAFRRQSVDFIIIDTAGVGGRQADEIAVQANLIVTPCMLTGHNYRSTTKTVAWYDKLTARVDDASALARLFVIINKVATHEGGLKLGPTERQIFQDAKASFPLFPYFLKERKVYTNMEVSGLLRPVANRLAASPNGLKRGQAAPYEAALDEAKFLFVELLKRGLSDEDGEESAA</sequence>
<dbReference type="InterPro" id="IPR009744">
    <property type="entry name" value="VirC1"/>
</dbReference>
<organism evidence="1 2">
    <name type="scientific">Roseinatronobacter monicus</name>
    <dbReference type="NCBI Taxonomy" id="393481"/>
    <lineage>
        <taxon>Bacteria</taxon>
        <taxon>Pseudomonadati</taxon>
        <taxon>Pseudomonadota</taxon>
        <taxon>Alphaproteobacteria</taxon>
        <taxon>Rhodobacterales</taxon>
        <taxon>Paracoccaceae</taxon>
        <taxon>Roseinatronobacter</taxon>
    </lineage>
</organism>
<dbReference type="Proteomes" id="UP000320582">
    <property type="component" value="Unassembled WGS sequence"/>
</dbReference>
<proteinExistence type="predicted"/>